<keyword evidence="1" id="KW-1133">Transmembrane helix</keyword>
<keyword evidence="1" id="KW-0812">Transmembrane</keyword>
<evidence type="ECO:0000256" key="1">
    <source>
        <dbReference type="SAM" id="Phobius"/>
    </source>
</evidence>
<protein>
    <submittedName>
        <fullName evidence="2">Uncharacterized protein</fullName>
    </submittedName>
</protein>
<accession>A0AAP0KG38</accession>
<organism evidence="2 3">
    <name type="scientific">Stephania yunnanensis</name>
    <dbReference type="NCBI Taxonomy" id="152371"/>
    <lineage>
        <taxon>Eukaryota</taxon>
        <taxon>Viridiplantae</taxon>
        <taxon>Streptophyta</taxon>
        <taxon>Embryophyta</taxon>
        <taxon>Tracheophyta</taxon>
        <taxon>Spermatophyta</taxon>
        <taxon>Magnoliopsida</taxon>
        <taxon>Ranunculales</taxon>
        <taxon>Menispermaceae</taxon>
        <taxon>Menispermoideae</taxon>
        <taxon>Cissampelideae</taxon>
        <taxon>Stephania</taxon>
    </lineage>
</organism>
<reference evidence="2 3" key="1">
    <citation type="submission" date="2024-01" db="EMBL/GenBank/DDBJ databases">
        <title>Genome assemblies of Stephania.</title>
        <authorList>
            <person name="Yang L."/>
        </authorList>
    </citation>
    <scope>NUCLEOTIDE SEQUENCE [LARGE SCALE GENOMIC DNA]</scope>
    <source>
        <strain evidence="2">YNDBR</strain>
        <tissue evidence="2">Leaf</tissue>
    </source>
</reference>
<dbReference type="EMBL" id="JBBNAF010000004">
    <property type="protein sequence ID" value="KAK9150647.1"/>
    <property type="molecule type" value="Genomic_DNA"/>
</dbReference>
<feature type="transmembrane region" description="Helical" evidence="1">
    <location>
        <begin position="44"/>
        <end position="67"/>
    </location>
</feature>
<dbReference type="Proteomes" id="UP001420932">
    <property type="component" value="Unassembled WGS sequence"/>
</dbReference>
<proteinExistence type="predicted"/>
<name>A0AAP0KG38_9MAGN</name>
<comment type="caution">
    <text evidence="2">The sequence shown here is derived from an EMBL/GenBank/DDBJ whole genome shotgun (WGS) entry which is preliminary data.</text>
</comment>
<evidence type="ECO:0000313" key="3">
    <source>
        <dbReference type="Proteomes" id="UP001420932"/>
    </source>
</evidence>
<keyword evidence="3" id="KW-1185">Reference proteome</keyword>
<keyword evidence="1" id="KW-0472">Membrane</keyword>
<dbReference type="AlphaFoldDB" id="A0AAP0KG38"/>
<gene>
    <name evidence="2" type="ORF">Syun_008956</name>
</gene>
<sequence>MICFGIWNSIQDTYIYLPRAQSNRLSLRRRRDDLLWHMEFNPRLLLLFLFFHFCFLLLLGTTTGRLFDIKH</sequence>
<evidence type="ECO:0000313" key="2">
    <source>
        <dbReference type="EMBL" id="KAK9150647.1"/>
    </source>
</evidence>